<proteinExistence type="predicted"/>
<reference evidence="3 4" key="1">
    <citation type="submission" date="2015-10" db="EMBL/GenBank/DDBJ databases">
        <title>Erysipelothrix larvae sp. LV19 isolated from the larval gut of the rhinoceros beetle, Trypoxylus dichotomus.</title>
        <authorList>
            <person name="Lim S."/>
            <person name="Kim B.-C."/>
        </authorList>
    </citation>
    <scope>NUCLEOTIDE SEQUENCE [LARGE SCALE GENOMIC DNA]</scope>
    <source>
        <strain evidence="3 4">LV19</strain>
    </source>
</reference>
<dbReference type="PANTHER" id="PTHR31435:SF10">
    <property type="entry name" value="BSR4717 PROTEIN"/>
    <property type="match status" value="1"/>
</dbReference>
<dbReference type="InterPro" id="IPR031165">
    <property type="entry name" value="GNAT_YJDJ"/>
</dbReference>
<dbReference type="EMBL" id="CP013213">
    <property type="protein sequence ID" value="AMC93780.1"/>
    <property type="molecule type" value="Genomic_DNA"/>
</dbReference>
<protein>
    <submittedName>
        <fullName evidence="3">GNAT family acetyltransferase</fullName>
    </submittedName>
</protein>
<evidence type="ECO:0000259" key="2">
    <source>
        <dbReference type="PROSITE" id="PS51729"/>
    </source>
</evidence>
<dbReference type="Proteomes" id="UP000063781">
    <property type="component" value="Chromosome"/>
</dbReference>
<feature type="domain" description="N-acetyltransferase" evidence="1">
    <location>
        <begin position="1"/>
        <end position="89"/>
    </location>
</feature>
<dbReference type="PROSITE" id="PS51186">
    <property type="entry name" value="GNAT"/>
    <property type="match status" value="1"/>
</dbReference>
<evidence type="ECO:0000259" key="1">
    <source>
        <dbReference type="PROSITE" id="PS51186"/>
    </source>
</evidence>
<feature type="domain" description="N-acetyltransferase" evidence="2">
    <location>
        <begin position="2"/>
        <end position="88"/>
    </location>
</feature>
<evidence type="ECO:0000313" key="4">
    <source>
        <dbReference type="Proteomes" id="UP000063781"/>
    </source>
</evidence>
<dbReference type="KEGG" id="erl:AOC36_07225"/>
<dbReference type="AlphaFoldDB" id="A0A120JTS2"/>
<organism evidence="3 4">
    <name type="scientific">Erysipelothrix larvae</name>
    <dbReference type="NCBI Taxonomy" id="1514105"/>
    <lineage>
        <taxon>Bacteria</taxon>
        <taxon>Bacillati</taxon>
        <taxon>Bacillota</taxon>
        <taxon>Erysipelotrichia</taxon>
        <taxon>Erysipelotrichales</taxon>
        <taxon>Erysipelotrichaceae</taxon>
        <taxon>Erysipelothrix</taxon>
    </lineage>
</organism>
<dbReference type="RefSeq" id="WP_067632881.1">
    <property type="nucleotide sequence ID" value="NZ_CP013213.1"/>
</dbReference>
<dbReference type="Gene3D" id="3.40.630.30">
    <property type="match status" value="1"/>
</dbReference>
<dbReference type="STRING" id="1514105.AOC36_07225"/>
<dbReference type="PROSITE" id="PS51729">
    <property type="entry name" value="GNAT_YJDJ"/>
    <property type="match status" value="1"/>
</dbReference>
<dbReference type="InterPro" id="IPR045057">
    <property type="entry name" value="Gcn5-rel_NAT"/>
</dbReference>
<dbReference type="Pfam" id="PF14542">
    <property type="entry name" value="Acetyltransf_CG"/>
    <property type="match status" value="1"/>
</dbReference>
<sequence length="89" mass="10280">MKLKLEKTRIVLFDDAREIGEITWIEGEGVITIDHTFVNPDYRGQGLAKDLLDASVEMARAKGLKIIPQCPYVKREFEKSDEYKDVWAH</sequence>
<accession>A0A120JTS2</accession>
<gene>
    <name evidence="3" type="ORF">AOC36_07225</name>
</gene>
<evidence type="ECO:0000313" key="3">
    <source>
        <dbReference type="EMBL" id="AMC93780.1"/>
    </source>
</evidence>
<dbReference type="OrthoDB" id="9793389at2"/>
<dbReference type="CDD" id="cd04301">
    <property type="entry name" value="NAT_SF"/>
    <property type="match status" value="1"/>
</dbReference>
<dbReference type="InterPro" id="IPR000182">
    <property type="entry name" value="GNAT_dom"/>
</dbReference>
<keyword evidence="3" id="KW-0808">Transferase</keyword>
<dbReference type="InterPro" id="IPR016181">
    <property type="entry name" value="Acyl_CoA_acyltransferase"/>
</dbReference>
<dbReference type="SUPFAM" id="SSF55729">
    <property type="entry name" value="Acyl-CoA N-acyltransferases (Nat)"/>
    <property type="match status" value="1"/>
</dbReference>
<name>A0A120JTS2_9FIRM</name>
<dbReference type="GO" id="GO:0016747">
    <property type="term" value="F:acyltransferase activity, transferring groups other than amino-acyl groups"/>
    <property type="evidence" value="ECO:0007669"/>
    <property type="project" value="InterPro"/>
</dbReference>
<dbReference type="PANTHER" id="PTHR31435">
    <property type="entry name" value="PROTEIN NATD1"/>
    <property type="match status" value="1"/>
</dbReference>
<keyword evidence="4" id="KW-1185">Reference proteome</keyword>